<sequence>MLIQRDKYLNDLVSRIGNGMIKVVTGTRRCGKTFLLFDLFADHLRCQGVDDEHIIELALDDELNAQYRDPLKMAEYLRSRITDGRQSDGRQYYILLDEVQYAISRAELKGKEPPRLYGVLNGLLRMRNVDVYVTGSNSKMLSTDVMTEFRGRGDEVRVRPLSFAEFMQAYDGDVQHGWAEYAVFGGMPLVLSMRTDEQKTRYLENLFAETYLKDIVARNGIRRSQELDDLVDVLASCIGALTNPAKIEATFRSKLHSTISVNTITSYIACLEEAFVIDEARRYDVKGRKYIGSPKKYYFEDVGLRNARLGFRQVEQAHIMENIIYNELRMRGYSVDVGVVEHRGSEGGKDVRNNLEVDFVANLGSSRYYIQSALQLSDERKVAQEKASLRGIDDSFAKIVLVRDVVKPTRDEKGILTMSVYDFLLNANSLNV</sequence>
<dbReference type="PANTHER" id="PTHR33295">
    <property type="entry name" value="ATPASE"/>
    <property type="match status" value="1"/>
</dbReference>
<feature type="domain" description="AAA" evidence="1">
    <location>
        <begin position="20"/>
        <end position="167"/>
    </location>
</feature>
<organism evidence="3 4">
    <name type="scientific">Bifidobacterium panos</name>
    <dbReference type="NCBI Taxonomy" id="2675321"/>
    <lineage>
        <taxon>Bacteria</taxon>
        <taxon>Bacillati</taxon>
        <taxon>Actinomycetota</taxon>
        <taxon>Actinomycetes</taxon>
        <taxon>Bifidobacteriales</taxon>
        <taxon>Bifidobacteriaceae</taxon>
        <taxon>Bifidobacterium</taxon>
    </lineage>
</organism>
<keyword evidence="4" id="KW-1185">Reference proteome</keyword>
<dbReference type="RefSeq" id="WP_172145872.1">
    <property type="nucleotide sequence ID" value="NZ_JAAIIJ010000021.1"/>
</dbReference>
<comment type="caution">
    <text evidence="3">The sequence shown here is derived from an EMBL/GenBank/DDBJ whole genome shotgun (WGS) entry which is preliminary data.</text>
</comment>
<evidence type="ECO:0000313" key="3">
    <source>
        <dbReference type="EMBL" id="NMN02432.1"/>
    </source>
</evidence>
<dbReference type="Proteomes" id="UP000553756">
    <property type="component" value="Unassembled WGS sequence"/>
</dbReference>
<accession>A0ABX1SZ42</accession>
<evidence type="ECO:0000259" key="2">
    <source>
        <dbReference type="Pfam" id="PF13635"/>
    </source>
</evidence>
<dbReference type="EMBL" id="JAAIIJ010000021">
    <property type="protein sequence ID" value="NMN02432.1"/>
    <property type="molecule type" value="Genomic_DNA"/>
</dbReference>
<dbReference type="PANTHER" id="PTHR33295:SF18">
    <property type="entry name" value="AAA+ ATPASE DOMAIN-CONTAINING PROTEIN"/>
    <property type="match status" value="1"/>
</dbReference>
<dbReference type="InterPro" id="IPR041682">
    <property type="entry name" value="AAA_14"/>
</dbReference>
<evidence type="ECO:0000259" key="1">
    <source>
        <dbReference type="Pfam" id="PF13173"/>
    </source>
</evidence>
<evidence type="ECO:0000313" key="4">
    <source>
        <dbReference type="Proteomes" id="UP000553756"/>
    </source>
</evidence>
<reference evidence="3 4" key="1">
    <citation type="submission" date="2020-02" db="EMBL/GenBank/DDBJ databases">
        <title>Characterization of phylogenetic diversity of novel bifidobacterial species isolated in Czech ZOOs.</title>
        <authorList>
            <person name="Lugli G.A."/>
            <person name="Vera N.B."/>
            <person name="Ventura M."/>
        </authorList>
    </citation>
    <scope>NUCLEOTIDE SEQUENCE [LARGE SCALE GENOMIC DNA]</scope>
    <source>
        <strain evidence="3 4">DSM 109963</strain>
    </source>
</reference>
<dbReference type="InterPro" id="IPR027417">
    <property type="entry name" value="P-loop_NTPase"/>
</dbReference>
<dbReference type="Pfam" id="PF13173">
    <property type="entry name" value="AAA_14"/>
    <property type="match status" value="1"/>
</dbReference>
<proteinExistence type="predicted"/>
<feature type="domain" description="DUF4143" evidence="2">
    <location>
        <begin position="213"/>
        <end position="370"/>
    </location>
</feature>
<dbReference type="InterPro" id="IPR025420">
    <property type="entry name" value="DUF4143"/>
</dbReference>
<protein>
    <submittedName>
        <fullName evidence="3">ATPase AAA</fullName>
    </submittedName>
</protein>
<dbReference type="Pfam" id="PF13635">
    <property type="entry name" value="DUF4143"/>
    <property type="match status" value="1"/>
</dbReference>
<gene>
    <name evidence="3" type="ORF">G1C94_1054</name>
</gene>
<dbReference type="SUPFAM" id="SSF52540">
    <property type="entry name" value="P-loop containing nucleoside triphosphate hydrolases"/>
    <property type="match status" value="1"/>
</dbReference>
<name>A0ABX1SZ42_9BIFI</name>